<dbReference type="OrthoDB" id="2435937at2"/>
<dbReference type="Pfam" id="PF00300">
    <property type="entry name" value="His_Phos_1"/>
    <property type="match status" value="1"/>
</dbReference>
<dbReference type="AlphaFoldDB" id="A0A1B1N1G3"/>
<evidence type="ECO:0000313" key="1">
    <source>
        <dbReference type="EMBL" id="ANS75277.1"/>
    </source>
</evidence>
<gene>
    <name evidence="1" type="ORF">AWM70_12235</name>
</gene>
<dbReference type="SUPFAM" id="SSF53254">
    <property type="entry name" value="Phosphoglycerate mutase-like"/>
    <property type="match status" value="1"/>
</dbReference>
<sequence length="196" mass="22806">MELIFIRHGHGEHLLDYPNRLNSLHPGLTEYGIHQLYQLKNQISILPDDLVIVSPTKRTIQTAEQLIGEKEKPYFVSPFVGPRMYPQNPDSPFFGCDQIYSRKEINEIMGEERILDFGLKDWGEGINRMDQDLFKYYGMQLLEWCISNSTRAYIISHDGTITNYRWLLGEEGLTRNDFLGEAGIYQTYYESNANKS</sequence>
<dbReference type="CDD" id="cd07067">
    <property type="entry name" value="HP_PGM_like"/>
    <property type="match status" value="1"/>
</dbReference>
<dbReference type="Gene3D" id="3.40.50.1240">
    <property type="entry name" value="Phosphoglycerate mutase-like"/>
    <property type="match status" value="1"/>
</dbReference>
<dbReference type="InterPro" id="IPR029033">
    <property type="entry name" value="His_PPase_superfam"/>
</dbReference>
<proteinExistence type="predicted"/>
<dbReference type="KEGG" id="pyg:AWM70_12235"/>
<dbReference type="Proteomes" id="UP000092573">
    <property type="component" value="Chromosome"/>
</dbReference>
<keyword evidence="2" id="KW-1185">Reference proteome</keyword>
<dbReference type="EMBL" id="CP014167">
    <property type="protein sequence ID" value="ANS75277.1"/>
    <property type="molecule type" value="Genomic_DNA"/>
</dbReference>
<dbReference type="InterPro" id="IPR013078">
    <property type="entry name" value="His_Pase_superF_clade-1"/>
</dbReference>
<evidence type="ECO:0000313" key="2">
    <source>
        <dbReference type="Proteomes" id="UP000092573"/>
    </source>
</evidence>
<organism evidence="1 2">
    <name type="scientific">Paenibacillus yonginensis</name>
    <dbReference type="NCBI Taxonomy" id="1462996"/>
    <lineage>
        <taxon>Bacteria</taxon>
        <taxon>Bacillati</taxon>
        <taxon>Bacillota</taxon>
        <taxon>Bacilli</taxon>
        <taxon>Bacillales</taxon>
        <taxon>Paenibacillaceae</taxon>
        <taxon>Paenibacillus</taxon>
    </lineage>
</organism>
<name>A0A1B1N1G3_9BACL</name>
<dbReference type="RefSeq" id="WP_068696750.1">
    <property type="nucleotide sequence ID" value="NZ_CP014167.1"/>
</dbReference>
<protein>
    <submittedName>
        <fullName evidence="1">Histidine phosphatase family protein</fullName>
    </submittedName>
</protein>
<reference evidence="1 2" key="1">
    <citation type="submission" date="2016-01" db="EMBL/GenBank/DDBJ databases">
        <title>Complete Genome Sequence of Paenibacillus yonginensis DCY84, a novel Plant Growth-Promoting Bacteria with Elicitation of Induced Systemic Resistance.</title>
        <authorList>
            <person name="Kim Y.J."/>
            <person name="Yang D.C."/>
            <person name="Sukweenadhi J."/>
        </authorList>
    </citation>
    <scope>NUCLEOTIDE SEQUENCE [LARGE SCALE GENOMIC DNA]</scope>
    <source>
        <strain evidence="1 2">DCY84</strain>
    </source>
</reference>
<accession>A0A1B1N1G3</accession>